<dbReference type="STRING" id="1246637.MTBBW1_1330011"/>
<evidence type="ECO:0000259" key="1">
    <source>
        <dbReference type="Pfam" id="PF01243"/>
    </source>
</evidence>
<dbReference type="InterPro" id="IPR012349">
    <property type="entry name" value="Split_barrel_FMN-bd"/>
</dbReference>
<dbReference type="SUPFAM" id="SSF50475">
    <property type="entry name" value="FMN-binding split barrel"/>
    <property type="match status" value="1"/>
</dbReference>
<protein>
    <recommendedName>
        <fullName evidence="1">Pyridoxamine 5'-phosphate oxidase N-terminal domain-containing protein</fullName>
    </recommendedName>
</protein>
<evidence type="ECO:0000313" key="3">
    <source>
        <dbReference type="Proteomes" id="UP000191931"/>
    </source>
</evidence>
<sequence>MIVNSTEDLMKNRQKIALQNIQSLFSTQRLAVLATQYNGYPYTSLMAFASTSDLKNILLLTSMSTTKYDYLTACPNVSLLIHNSQNFSNHKGDDVAVTAIGTASTVSGLDKKKLLATFLDHHPSLTKFALEQTTALISVAITKYIMVSQFQNKIEIPVSLSMSKINDPVAANKIDPVSTKKY</sequence>
<evidence type="ECO:0000313" key="2">
    <source>
        <dbReference type="EMBL" id="SLM28425.1"/>
    </source>
</evidence>
<dbReference type="Proteomes" id="UP000191931">
    <property type="component" value="Unassembled WGS sequence"/>
</dbReference>
<dbReference type="Pfam" id="PF01243">
    <property type="entry name" value="PNPOx_N"/>
    <property type="match status" value="1"/>
</dbReference>
<dbReference type="AlphaFoldDB" id="A0A1W1H7R4"/>
<gene>
    <name evidence="2" type="ORF">MTBBW1_1330011</name>
</gene>
<keyword evidence="3" id="KW-1185">Reference proteome</keyword>
<reference evidence="2 3" key="1">
    <citation type="submission" date="2017-03" db="EMBL/GenBank/DDBJ databases">
        <authorList>
            <person name="Afonso C.L."/>
            <person name="Miller P.J."/>
            <person name="Scott M.A."/>
            <person name="Spackman E."/>
            <person name="Goraichik I."/>
            <person name="Dimitrov K.M."/>
            <person name="Suarez D.L."/>
            <person name="Swayne D.E."/>
        </authorList>
    </citation>
    <scope>NUCLEOTIDE SEQUENCE [LARGE SCALE GENOMIC DNA]</scope>
    <source>
        <strain evidence="2">PRJEB14757</strain>
    </source>
</reference>
<name>A0A1W1H7R4_9BACT</name>
<dbReference type="EMBL" id="FWEV01000039">
    <property type="protein sequence ID" value="SLM28425.1"/>
    <property type="molecule type" value="Genomic_DNA"/>
</dbReference>
<dbReference type="InterPro" id="IPR011576">
    <property type="entry name" value="Pyridox_Oxase_N"/>
</dbReference>
<organism evidence="2 3">
    <name type="scientific">Desulfamplus magnetovallimortis</name>
    <dbReference type="NCBI Taxonomy" id="1246637"/>
    <lineage>
        <taxon>Bacteria</taxon>
        <taxon>Pseudomonadati</taxon>
        <taxon>Thermodesulfobacteriota</taxon>
        <taxon>Desulfobacteria</taxon>
        <taxon>Desulfobacterales</taxon>
        <taxon>Desulfobacteraceae</taxon>
        <taxon>Desulfamplus</taxon>
    </lineage>
</organism>
<accession>A0A1W1H7R4</accession>
<feature type="domain" description="Pyridoxamine 5'-phosphate oxidase N-terminal" evidence="1">
    <location>
        <begin position="19"/>
        <end position="115"/>
    </location>
</feature>
<proteinExistence type="predicted"/>
<dbReference type="Gene3D" id="2.30.110.10">
    <property type="entry name" value="Electron Transport, Fmn-binding Protein, Chain A"/>
    <property type="match status" value="1"/>
</dbReference>